<evidence type="ECO:0000256" key="5">
    <source>
        <dbReference type="PIRSR" id="PIRSR601519-1"/>
    </source>
</evidence>
<dbReference type="GO" id="GO:0006879">
    <property type="term" value="P:intracellular iron ion homeostasis"/>
    <property type="evidence" value="ECO:0007669"/>
    <property type="project" value="UniProtKB-KW"/>
</dbReference>
<gene>
    <name evidence="8" type="ORF">AOXY_G21248</name>
</gene>
<keyword evidence="9" id="KW-1185">Reference proteome</keyword>
<evidence type="ECO:0000313" key="9">
    <source>
        <dbReference type="Proteomes" id="UP001230051"/>
    </source>
</evidence>
<evidence type="ECO:0000256" key="4">
    <source>
        <dbReference type="ARBA" id="ARBA00023004"/>
    </source>
</evidence>
<feature type="domain" description="Ferritin-like diiron" evidence="7">
    <location>
        <begin position="29"/>
        <end position="178"/>
    </location>
</feature>
<dbReference type="GO" id="GO:0008199">
    <property type="term" value="F:ferric iron binding"/>
    <property type="evidence" value="ECO:0007669"/>
    <property type="project" value="InterPro"/>
</dbReference>
<comment type="function">
    <text evidence="6">Stores iron in a soluble, non-toxic, readily available form. Important for iron homeostasis. Iron is taken up in the ferrous form and deposited as ferric hydroxides after oxidation.</text>
</comment>
<evidence type="ECO:0000259" key="7">
    <source>
        <dbReference type="PROSITE" id="PS50905"/>
    </source>
</evidence>
<reference evidence="8" key="1">
    <citation type="submission" date="2022-02" db="EMBL/GenBank/DDBJ databases">
        <title>Atlantic sturgeon de novo genome assembly.</title>
        <authorList>
            <person name="Stock M."/>
            <person name="Klopp C."/>
            <person name="Guiguen Y."/>
            <person name="Cabau C."/>
            <person name="Parinello H."/>
            <person name="Santidrian Yebra-Pimentel E."/>
            <person name="Kuhl H."/>
            <person name="Dirks R.P."/>
            <person name="Guessner J."/>
            <person name="Wuertz S."/>
            <person name="Du K."/>
            <person name="Schartl M."/>
        </authorList>
    </citation>
    <scope>NUCLEOTIDE SEQUENCE</scope>
    <source>
        <strain evidence="8">STURGEONOMICS-FGT-2020</strain>
        <tissue evidence="8">Whole blood</tissue>
    </source>
</reference>
<name>A0AAD8D2F6_ACIOX</name>
<comment type="caution">
    <text evidence="8">The sequence shown here is derived from an EMBL/GenBank/DDBJ whole genome shotgun (WGS) entry which is preliminary data.</text>
</comment>
<evidence type="ECO:0000256" key="3">
    <source>
        <dbReference type="ARBA" id="ARBA00022723"/>
    </source>
</evidence>
<sequence>MAEPSSKKLKTCLPTCTNHHELIGTRVKQNFPLIVEESLCGAVTVRMELSYRLQALAEIFEQDHVALPRVAGYFHHEAEEELETAEAMMGYLRERGGQYCNKDIQRPGCEQVCNIIQALELTLAQWKKVSGYMEELCVLSKENGDHHTASVVKKRFVTRVVSKIEVVGNVLTNARRLGCTHEGASGFGEYLIDQLQEELGKK</sequence>
<dbReference type="InterPro" id="IPR001519">
    <property type="entry name" value="Ferritin"/>
</dbReference>
<dbReference type="PROSITE" id="PS50905">
    <property type="entry name" value="FERRITIN_LIKE"/>
    <property type="match status" value="1"/>
</dbReference>
<dbReference type="InterPro" id="IPR008331">
    <property type="entry name" value="Ferritin_DPS_dom"/>
</dbReference>
<proteinExistence type="inferred from homology"/>
<keyword evidence="3 5" id="KW-0479">Metal-binding</keyword>
<dbReference type="Proteomes" id="UP001230051">
    <property type="component" value="Unassembled WGS sequence"/>
</dbReference>
<dbReference type="GO" id="GO:0008198">
    <property type="term" value="F:ferrous iron binding"/>
    <property type="evidence" value="ECO:0007669"/>
    <property type="project" value="TreeGrafter"/>
</dbReference>
<accession>A0AAD8D2F6</accession>
<dbReference type="GO" id="GO:0006826">
    <property type="term" value="P:iron ion transport"/>
    <property type="evidence" value="ECO:0007669"/>
    <property type="project" value="InterPro"/>
</dbReference>
<dbReference type="FunFam" id="1.20.1260.10:FF:000019">
    <property type="entry name" value="Ferritin"/>
    <property type="match status" value="1"/>
</dbReference>
<dbReference type="GO" id="GO:0005737">
    <property type="term" value="C:cytoplasm"/>
    <property type="evidence" value="ECO:0007669"/>
    <property type="project" value="TreeGrafter"/>
</dbReference>
<dbReference type="InterPro" id="IPR009078">
    <property type="entry name" value="Ferritin-like_SF"/>
</dbReference>
<organism evidence="8 9">
    <name type="scientific">Acipenser oxyrinchus oxyrinchus</name>
    <dbReference type="NCBI Taxonomy" id="40147"/>
    <lineage>
        <taxon>Eukaryota</taxon>
        <taxon>Metazoa</taxon>
        <taxon>Chordata</taxon>
        <taxon>Craniata</taxon>
        <taxon>Vertebrata</taxon>
        <taxon>Euteleostomi</taxon>
        <taxon>Actinopterygii</taxon>
        <taxon>Chondrostei</taxon>
        <taxon>Acipenseriformes</taxon>
        <taxon>Acipenseridae</taxon>
        <taxon>Acipenser</taxon>
    </lineage>
</organism>
<dbReference type="PANTHER" id="PTHR11431:SF23">
    <property type="entry name" value="FERRITIN"/>
    <property type="match status" value="1"/>
</dbReference>
<dbReference type="InterPro" id="IPR012347">
    <property type="entry name" value="Ferritin-like"/>
</dbReference>
<dbReference type="SUPFAM" id="SSF47240">
    <property type="entry name" value="Ferritin-like"/>
    <property type="match status" value="1"/>
</dbReference>
<comment type="similarity">
    <text evidence="1 6">Belongs to the ferritin family.</text>
</comment>
<dbReference type="Pfam" id="PF00210">
    <property type="entry name" value="Ferritin"/>
    <property type="match status" value="1"/>
</dbReference>
<dbReference type="AlphaFoldDB" id="A0AAD8D2F6"/>
<evidence type="ECO:0000256" key="1">
    <source>
        <dbReference type="ARBA" id="ARBA00007513"/>
    </source>
</evidence>
<evidence type="ECO:0000256" key="6">
    <source>
        <dbReference type="RuleBase" id="RU361145"/>
    </source>
</evidence>
<keyword evidence="2 6" id="KW-0409">Iron storage</keyword>
<dbReference type="EMBL" id="JAGXEW010000021">
    <property type="protein sequence ID" value="KAK1159823.1"/>
    <property type="molecule type" value="Genomic_DNA"/>
</dbReference>
<dbReference type="PANTHER" id="PTHR11431">
    <property type="entry name" value="FERRITIN"/>
    <property type="match status" value="1"/>
</dbReference>
<dbReference type="InterPro" id="IPR009040">
    <property type="entry name" value="Ferritin-like_diiron"/>
</dbReference>
<protein>
    <recommendedName>
        <fullName evidence="6">Ferritin</fullName>
    </recommendedName>
</protein>
<feature type="binding site" evidence="5">
    <location>
        <position position="81"/>
    </location>
    <ligand>
        <name>Fe cation</name>
        <dbReference type="ChEBI" id="CHEBI:24875"/>
        <label>1</label>
    </ligand>
</feature>
<dbReference type="Gene3D" id="1.20.1260.10">
    <property type="match status" value="1"/>
</dbReference>
<keyword evidence="4 5" id="KW-0408">Iron</keyword>
<evidence type="ECO:0000256" key="2">
    <source>
        <dbReference type="ARBA" id="ARBA00022434"/>
    </source>
</evidence>
<evidence type="ECO:0000313" key="8">
    <source>
        <dbReference type="EMBL" id="KAK1159823.1"/>
    </source>
</evidence>